<organism evidence="2">
    <name type="scientific">Rhizobium leguminosarum</name>
    <dbReference type="NCBI Taxonomy" id="384"/>
    <lineage>
        <taxon>Bacteria</taxon>
        <taxon>Pseudomonadati</taxon>
        <taxon>Pseudomonadota</taxon>
        <taxon>Alphaproteobacteria</taxon>
        <taxon>Hyphomicrobiales</taxon>
        <taxon>Rhizobiaceae</taxon>
        <taxon>Rhizobium/Agrobacterium group</taxon>
        <taxon>Rhizobium</taxon>
    </lineage>
</organism>
<proteinExistence type="predicted"/>
<dbReference type="RefSeq" id="WP_064248199.1">
    <property type="nucleotide sequence ID" value="NZ_JAAXDL010000033.1"/>
</dbReference>
<accession>A0A179BPV3</accession>
<evidence type="ECO:0000313" key="2">
    <source>
        <dbReference type="EMBL" id="OAP93788.1"/>
    </source>
</evidence>
<comment type="caution">
    <text evidence="2">The sequence shown here is derived from an EMBL/GenBank/DDBJ whole genome shotgun (WGS) entry which is preliminary data.</text>
</comment>
<dbReference type="InterPro" id="IPR010768">
    <property type="entry name" value="GATase1-like"/>
</dbReference>
<evidence type="ECO:0000259" key="1">
    <source>
        <dbReference type="Pfam" id="PF07090"/>
    </source>
</evidence>
<dbReference type="InterPro" id="IPR029062">
    <property type="entry name" value="Class_I_gatase-like"/>
</dbReference>
<reference evidence="2" key="1">
    <citation type="submission" date="2016-04" db="EMBL/GenBank/DDBJ databases">
        <title>Fast-growing isolate from the root nodules of Vavilovia formosa.</title>
        <authorList>
            <person name="Kimeklis A."/>
            <person name="Safronova V."/>
            <person name="Belimov A."/>
            <person name="Andronov E."/>
        </authorList>
    </citation>
    <scope>NUCLEOTIDE SEQUENCE [LARGE SCALE GENOMIC DNA]</scope>
    <source>
        <strain evidence="2">Vaf-46</strain>
    </source>
</reference>
<dbReference type="Gene3D" id="3.40.50.880">
    <property type="match status" value="1"/>
</dbReference>
<dbReference type="AlphaFoldDB" id="A0A179BPV3"/>
<dbReference type="SUPFAM" id="SSF52317">
    <property type="entry name" value="Class I glutamine amidotransferase-like"/>
    <property type="match status" value="1"/>
</dbReference>
<protein>
    <recommendedName>
        <fullName evidence="1">Putative glutamine amidotransferase domain-containing protein</fullName>
    </recommendedName>
</protein>
<gene>
    <name evidence="2" type="ORF">A4U53_23810</name>
</gene>
<dbReference type="Pfam" id="PF07090">
    <property type="entry name" value="GATase1_like"/>
    <property type="match status" value="1"/>
</dbReference>
<dbReference type="CDD" id="cd03143">
    <property type="entry name" value="A4_beta-galactosidase_middle_domain"/>
    <property type="match status" value="1"/>
</dbReference>
<dbReference type="PANTHER" id="PTHR37947">
    <property type="entry name" value="BLL2462 PROTEIN"/>
    <property type="match status" value="1"/>
</dbReference>
<feature type="domain" description="Putative glutamine amidotransferase" evidence="1">
    <location>
        <begin position="4"/>
        <end position="251"/>
    </location>
</feature>
<sequence>MKPVLLAGETFHVTSFAAKGYEVGASSRYSNGAERYNQGLAAHGITVVQIGGERCESEFPTTMEGLSAYSAVVLSDVGALSLLYTPQTRLGRRSVNRLELLREWVENGGSLMMAGGYCSFQGIDGLAMFRGTAVEECLPVECFPGPDGLEAPEGLDPVIDETGHPILSGLSLPIPYVLGMNRVLARDHADTTTLIHCSGRGGQMPLLSIREYGAGRSLVWTTDIGPHWLSQDFVQWSGYDLLMANMIRWLTREI</sequence>
<name>A0A179BPV3_RHILE</name>
<dbReference type="EMBL" id="LWBS01000253">
    <property type="protein sequence ID" value="OAP93788.1"/>
    <property type="molecule type" value="Genomic_DNA"/>
</dbReference>
<dbReference type="PANTHER" id="PTHR37947:SF1">
    <property type="entry name" value="BLL2462 PROTEIN"/>
    <property type="match status" value="1"/>
</dbReference>